<dbReference type="EMBL" id="JAACJK010000224">
    <property type="protein sequence ID" value="KAF5313422.1"/>
    <property type="molecule type" value="Genomic_DNA"/>
</dbReference>
<keyword evidence="2" id="KW-0521">NADP</keyword>
<evidence type="ECO:0000256" key="1">
    <source>
        <dbReference type="ARBA" id="ARBA00006484"/>
    </source>
</evidence>
<dbReference type="SUPFAM" id="SSF51735">
    <property type="entry name" value="NAD(P)-binding Rossmann-fold domains"/>
    <property type="match status" value="1"/>
</dbReference>
<protein>
    <submittedName>
        <fullName evidence="4">Uncharacterized protein</fullName>
    </submittedName>
</protein>
<dbReference type="CDD" id="cd05233">
    <property type="entry name" value="SDR_c"/>
    <property type="match status" value="1"/>
</dbReference>
<dbReference type="Gene3D" id="3.40.50.720">
    <property type="entry name" value="NAD(P)-binding Rossmann-like Domain"/>
    <property type="match status" value="1"/>
</dbReference>
<dbReference type="NCBIfam" id="NF005559">
    <property type="entry name" value="PRK07231.1"/>
    <property type="match status" value="1"/>
</dbReference>
<dbReference type="PANTHER" id="PTHR43477:SF1">
    <property type="entry name" value="DIHYDROANTICAPSIN 7-DEHYDROGENASE"/>
    <property type="match status" value="1"/>
</dbReference>
<dbReference type="PROSITE" id="PS00061">
    <property type="entry name" value="ADH_SHORT"/>
    <property type="match status" value="1"/>
</dbReference>
<dbReference type="InterPro" id="IPR051122">
    <property type="entry name" value="SDR_DHRS6-like"/>
</dbReference>
<dbReference type="InterPro" id="IPR036291">
    <property type="entry name" value="NAD(P)-bd_dom_sf"/>
</dbReference>
<name>A0A8H5EV50_9AGAR</name>
<dbReference type="PRINTS" id="PR00080">
    <property type="entry name" value="SDRFAMILY"/>
</dbReference>
<keyword evidence="3" id="KW-0560">Oxidoreductase</keyword>
<accession>A0A8H5EV50</accession>
<evidence type="ECO:0000313" key="5">
    <source>
        <dbReference type="Proteomes" id="UP000541558"/>
    </source>
</evidence>
<evidence type="ECO:0000256" key="3">
    <source>
        <dbReference type="ARBA" id="ARBA00023002"/>
    </source>
</evidence>
<dbReference type="PRINTS" id="PR00081">
    <property type="entry name" value="GDHRDH"/>
</dbReference>
<comment type="similarity">
    <text evidence="1">Belongs to the short-chain dehydrogenases/reductases (SDR) family.</text>
</comment>
<keyword evidence="5" id="KW-1185">Reference proteome</keyword>
<reference evidence="4 5" key="1">
    <citation type="journal article" date="2020" name="ISME J.">
        <title>Uncovering the hidden diversity of litter-decomposition mechanisms in mushroom-forming fungi.</title>
        <authorList>
            <person name="Floudas D."/>
            <person name="Bentzer J."/>
            <person name="Ahren D."/>
            <person name="Johansson T."/>
            <person name="Persson P."/>
            <person name="Tunlid A."/>
        </authorList>
    </citation>
    <scope>NUCLEOTIDE SEQUENCE [LARGE SCALE GENOMIC DNA]</scope>
    <source>
        <strain evidence="4 5">CBS 175.51</strain>
    </source>
</reference>
<evidence type="ECO:0000313" key="4">
    <source>
        <dbReference type="EMBL" id="KAF5313422.1"/>
    </source>
</evidence>
<organism evidence="4 5">
    <name type="scientific">Ephemerocybe angulata</name>
    <dbReference type="NCBI Taxonomy" id="980116"/>
    <lineage>
        <taxon>Eukaryota</taxon>
        <taxon>Fungi</taxon>
        <taxon>Dikarya</taxon>
        <taxon>Basidiomycota</taxon>
        <taxon>Agaricomycotina</taxon>
        <taxon>Agaricomycetes</taxon>
        <taxon>Agaricomycetidae</taxon>
        <taxon>Agaricales</taxon>
        <taxon>Agaricineae</taxon>
        <taxon>Psathyrellaceae</taxon>
        <taxon>Ephemerocybe</taxon>
    </lineage>
</organism>
<dbReference type="Proteomes" id="UP000541558">
    <property type="component" value="Unassembled WGS sequence"/>
</dbReference>
<dbReference type="OrthoDB" id="1393670at2759"/>
<dbReference type="InterPro" id="IPR002347">
    <property type="entry name" value="SDR_fam"/>
</dbReference>
<sequence length="300" mass="31385">MPSPDDRNEPPPRPNNRLTGRVAIVAGAGSRSAGIGNGRAAAILLAESGASVICADLNLEWAQATVDMITKEFGAGKAIAVRTDVTRSSECRRTVELALETFGRLDILVNNVGIGGPVGTAVEVEEDAWRRAMDVNVLGMVLMAKYAVPAMEKNEKHEVSGRGAIVNVASIGGLFGGNPMLLYPTSKGAIVNMTRAMAAHHGPSGIRVNCVCPGLLYTPMLYSEGMSQETREARRKNSLLQTEGNGWDTGLAVRFLASDESRWITGTILTVDAGHTAAPGAGPSGDSTLFSTLVAAGAKL</sequence>
<dbReference type="GO" id="GO:0016491">
    <property type="term" value="F:oxidoreductase activity"/>
    <property type="evidence" value="ECO:0007669"/>
    <property type="project" value="UniProtKB-KW"/>
</dbReference>
<dbReference type="AlphaFoldDB" id="A0A8H5EV50"/>
<dbReference type="FunFam" id="3.40.50.720:FF:000084">
    <property type="entry name" value="Short-chain dehydrogenase reductase"/>
    <property type="match status" value="1"/>
</dbReference>
<comment type="caution">
    <text evidence="4">The sequence shown here is derived from an EMBL/GenBank/DDBJ whole genome shotgun (WGS) entry which is preliminary data.</text>
</comment>
<proteinExistence type="inferred from homology"/>
<dbReference type="InterPro" id="IPR020904">
    <property type="entry name" value="Sc_DH/Rdtase_CS"/>
</dbReference>
<gene>
    <name evidence="4" type="ORF">D9611_008535</name>
</gene>
<evidence type="ECO:0000256" key="2">
    <source>
        <dbReference type="ARBA" id="ARBA00022857"/>
    </source>
</evidence>
<dbReference type="PANTHER" id="PTHR43477">
    <property type="entry name" value="DIHYDROANTICAPSIN 7-DEHYDROGENASE"/>
    <property type="match status" value="1"/>
</dbReference>
<dbReference type="Pfam" id="PF13561">
    <property type="entry name" value="adh_short_C2"/>
    <property type="match status" value="1"/>
</dbReference>